<dbReference type="SUPFAM" id="SSF101898">
    <property type="entry name" value="NHL repeat"/>
    <property type="match status" value="2"/>
</dbReference>
<sequence length="760" mass="83700">MKLRIRYVFSFLLVIFALSAQSQIKIGEWREHLPYQKAKSLLTGGENLYCLTESGLFSYSLSDNEIAAYSKTKGLSESEISAIALVESSQSLLIGYESGNLDVISDGNIHNISAIKNFNLVENKSINSMTANGNFVYLGTDFGIVVINLDKMEVADTYFIGAGGEKLVVNDIKINSSAIWAATDQGIFKADLSSGNLADFNNWEQEQGISEYQRKCEHLQFIDGDVIVSRFVSETASELYRYRNGSWSNFFGSLDRIYSIRNINNSLWVIQAGKIRIFNSNGIENEVLEYSGITEMHDALVVDGRTFAADYQKSLQEIIGSRANQIKPDGPLSRNISNIFSAAEQTWAVDGGVTASYDGSGEKAELFLFENQEWTNYSKENTPSFSNKSDLLRLTNNKRDRSLIYAASWGDGIFVFKDNEYQVNWNFENSPLGTKGISGMDSDSDGNLWILDANSSAPVKILSPVGEWTSLSYSTLANRADMQKIVCLKNGDKWVLNSPEQALFAFYENGTLSNTDDDALASFFVRDENNSSIGSKVYDLIEDEKGDVWLGTSSGVAVYMNPGNIFRTGNFFAYQPIITIDGSTQFLLGTESVNAIALNGADQKWLGTANSGVFLISENGDEQLVHFTNENSPLPSNTIQRISVNPGTGEVFFVTDKGMVSYKGAVTAGTESYNNLYVYPNPVRETYHGDVVVSGLIAESTVKITDISGNLVMEGKSGGGQFIWDGKNFNGSRVHTGVYLIFCSNSDGSKSKVIKLLFIH</sequence>
<gene>
    <name evidence="2" type="ORF">BZG01_10440</name>
</gene>
<accession>A0A2N3I8M5</accession>
<keyword evidence="3" id="KW-1185">Reference proteome</keyword>
<proteinExistence type="predicted"/>
<dbReference type="Gene3D" id="2.60.40.4070">
    <property type="match status" value="1"/>
</dbReference>
<comment type="caution">
    <text evidence="2">The sequence shown here is derived from an EMBL/GenBank/DDBJ whole genome shotgun (WGS) entry which is preliminary data.</text>
</comment>
<name>A0A2N3I8M5_9BACT</name>
<evidence type="ECO:0000313" key="3">
    <source>
        <dbReference type="Proteomes" id="UP000233618"/>
    </source>
</evidence>
<reference evidence="2 3" key="1">
    <citation type="journal article" date="2017" name="Front. Microbiol.">
        <title>Labilibaculum manganireducens gen. nov., sp. nov. and Labilibaculum filiforme sp. nov., Novel Bacteroidetes Isolated from Subsurface Sediments of the Baltic Sea.</title>
        <authorList>
            <person name="Vandieken V."/>
            <person name="Marshall I.P."/>
            <person name="Niemann H."/>
            <person name="Engelen B."/>
            <person name="Cypionka H."/>
        </authorList>
    </citation>
    <scope>NUCLEOTIDE SEQUENCE [LARGE SCALE GENOMIC DNA]</scope>
    <source>
        <strain evidence="2 3">59.10-2M</strain>
    </source>
</reference>
<dbReference type="Proteomes" id="UP000233618">
    <property type="component" value="Unassembled WGS sequence"/>
</dbReference>
<dbReference type="InterPro" id="IPR026444">
    <property type="entry name" value="Secre_tail"/>
</dbReference>
<dbReference type="InterPro" id="IPR048954">
    <property type="entry name" value="PorZ_N"/>
</dbReference>
<dbReference type="EMBL" id="MVDE01000013">
    <property type="protein sequence ID" value="PKQ66684.1"/>
    <property type="molecule type" value="Genomic_DNA"/>
</dbReference>
<organism evidence="2 3">
    <name type="scientific">Labilibaculum manganireducens</name>
    <dbReference type="NCBI Taxonomy" id="1940525"/>
    <lineage>
        <taxon>Bacteria</taxon>
        <taxon>Pseudomonadati</taxon>
        <taxon>Bacteroidota</taxon>
        <taxon>Bacteroidia</taxon>
        <taxon>Marinilabiliales</taxon>
        <taxon>Marinifilaceae</taxon>
        <taxon>Labilibaculum</taxon>
    </lineage>
</organism>
<feature type="domain" description="PorZ N-terminal beta-propeller" evidence="1">
    <location>
        <begin position="48"/>
        <end position="204"/>
    </location>
</feature>
<protein>
    <recommendedName>
        <fullName evidence="1">PorZ N-terminal beta-propeller domain-containing protein</fullName>
    </recommendedName>
</protein>
<dbReference type="InterPro" id="IPR015943">
    <property type="entry name" value="WD40/YVTN_repeat-like_dom_sf"/>
</dbReference>
<evidence type="ECO:0000259" key="1">
    <source>
        <dbReference type="Pfam" id="PF21544"/>
    </source>
</evidence>
<dbReference type="RefSeq" id="WP_101309780.1">
    <property type="nucleotide sequence ID" value="NZ_MVDE01000013.1"/>
</dbReference>
<dbReference type="NCBIfam" id="TIGR04183">
    <property type="entry name" value="Por_Secre_tail"/>
    <property type="match status" value="1"/>
</dbReference>
<dbReference type="Pfam" id="PF21544">
    <property type="entry name" value="PorZ_N_b_propeller"/>
    <property type="match status" value="1"/>
</dbReference>
<dbReference type="AlphaFoldDB" id="A0A2N3I8M5"/>
<evidence type="ECO:0000313" key="2">
    <source>
        <dbReference type="EMBL" id="PKQ66684.1"/>
    </source>
</evidence>
<dbReference type="Gene3D" id="2.130.10.10">
    <property type="entry name" value="YVTN repeat-like/Quinoprotein amine dehydrogenase"/>
    <property type="match status" value="2"/>
</dbReference>